<gene>
    <name evidence="10" type="ORF">CUJ83_00790</name>
</gene>
<dbReference type="PROSITE" id="PS50113">
    <property type="entry name" value="PAC"/>
    <property type="match status" value="1"/>
</dbReference>
<dbReference type="NCBIfam" id="TIGR00229">
    <property type="entry name" value="sensory_box"/>
    <property type="match status" value="1"/>
</dbReference>
<evidence type="ECO:0000256" key="3">
    <source>
        <dbReference type="ARBA" id="ARBA00022679"/>
    </source>
</evidence>
<dbReference type="GO" id="GO:0004673">
    <property type="term" value="F:protein histidine kinase activity"/>
    <property type="evidence" value="ECO:0007669"/>
    <property type="project" value="UniProtKB-EC"/>
</dbReference>
<keyword evidence="6" id="KW-0472">Membrane</keyword>
<feature type="transmembrane region" description="Helical" evidence="6">
    <location>
        <begin position="70"/>
        <end position="93"/>
    </location>
</feature>
<dbReference type="InterPro" id="IPR035965">
    <property type="entry name" value="PAS-like_dom_sf"/>
</dbReference>
<evidence type="ECO:0000256" key="2">
    <source>
        <dbReference type="ARBA" id="ARBA00012438"/>
    </source>
</evidence>
<dbReference type="InterPro" id="IPR050736">
    <property type="entry name" value="Sensor_HK_Regulatory"/>
</dbReference>
<keyword evidence="6" id="KW-1133">Transmembrane helix</keyword>
<dbReference type="PROSITE" id="PS50109">
    <property type="entry name" value="HIS_KIN"/>
    <property type="match status" value="1"/>
</dbReference>
<dbReference type="InterPro" id="IPR036890">
    <property type="entry name" value="HATPase_C_sf"/>
</dbReference>
<dbReference type="InterPro" id="IPR000700">
    <property type="entry name" value="PAS-assoc_C"/>
</dbReference>
<keyword evidence="11" id="KW-1185">Reference proteome</keyword>
<evidence type="ECO:0000313" key="10">
    <source>
        <dbReference type="EMBL" id="MCD1293532.1"/>
    </source>
</evidence>
<sequence>MPGKNYSNNIIKFLLIATTATILINAILLLLPTSISIFYETIQFLWPVLCIILLANIYHSSQDKNIRHLSLLYAIALIPWTLTILLWEVLLPIFFYNDLAYYITGFGFLVSYAIIAYGLYRLKNSKQWYIQSSPNHLINFIAIILAISAIIFVLVNLSLDDPRLIDIITLLTYIMGDIVILSLCSKLIVMNLKADLKYIIIFIAGFVFINSIADTLFLMRWILPMKYIFSFKVSLLTDVIYTVSLIFLTVALLVYNTDLKNRALAEIRKKLDDNKIFIDNMIAHSPDPMCVWDRSGNIMLINDPFLKIFDTKRADIIGKFNLFEHAYSMDKELSDKIKNVANGNSLFIPKMKICLSKNNGHDRHVSLKIFPIYDSYGEITSYVSNLDDITERLRTEEELLDSKLQNEFYLDLMTHDINNMNQIGMGFLELADDIIEREGSLGKDNSILIGRPMEAFRNSSRLIENVRKIQKVKNKDLAFEKFDINNVLEEVKNDHKDIQGRDITINLYPENGHTAIANQFIKDVFTNLIGNSIKHSQNSGPVVIDVKTERTIVDNKEYCKVNIEDNGPGIPDPRKDEVFGRFATGSAKTRGLGLGLYLVKVLVESFNGKVWVEDKVAGDHTKGCRFVVLLPMAEQ</sequence>
<dbReference type="Proteomes" id="UP001320159">
    <property type="component" value="Unassembled WGS sequence"/>
</dbReference>
<evidence type="ECO:0000256" key="4">
    <source>
        <dbReference type="ARBA" id="ARBA00022777"/>
    </source>
</evidence>
<feature type="transmembrane region" description="Helical" evidence="6">
    <location>
        <begin position="235"/>
        <end position="255"/>
    </location>
</feature>
<feature type="transmembrane region" description="Helical" evidence="6">
    <location>
        <begin position="99"/>
        <end position="120"/>
    </location>
</feature>
<keyword evidence="6" id="KW-0812">Transmembrane</keyword>
<evidence type="ECO:0000259" key="8">
    <source>
        <dbReference type="PROSITE" id="PS50112"/>
    </source>
</evidence>
<dbReference type="InterPro" id="IPR013767">
    <property type="entry name" value="PAS_fold"/>
</dbReference>
<dbReference type="SMART" id="SM00387">
    <property type="entry name" value="HATPase_c"/>
    <property type="match status" value="1"/>
</dbReference>
<feature type="transmembrane region" description="Helical" evidence="6">
    <location>
        <begin position="37"/>
        <end position="58"/>
    </location>
</feature>
<feature type="domain" description="Histidine kinase" evidence="7">
    <location>
        <begin position="412"/>
        <end position="634"/>
    </location>
</feature>
<feature type="domain" description="PAC" evidence="9">
    <location>
        <begin position="349"/>
        <end position="401"/>
    </location>
</feature>
<keyword evidence="5" id="KW-0902">Two-component regulatory system</keyword>
<dbReference type="Pfam" id="PF02518">
    <property type="entry name" value="HATPase_c"/>
    <property type="match status" value="1"/>
</dbReference>
<organism evidence="10 11">
    <name type="scientific">Methanooceanicella nereidis</name>
    <dbReference type="NCBI Taxonomy" id="2052831"/>
    <lineage>
        <taxon>Archaea</taxon>
        <taxon>Methanobacteriati</taxon>
        <taxon>Methanobacteriota</taxon>
        <taxon>Stenosarchaea group</taxon>
        <taxon>Methanomicrobia</taxon>
        <taxon>Methanocellales</taxon>
        <taxon>Methanocellaceae</taxon>
        <taxon>Methanooceanicella</taxon>
    </lineage>
</organism>
<dbReference type="GO" id="GO:0006355">
    <property type="term" value="P:regulation of DNA-templated transcription"/>
    <property type="evidence" value="ECO:0007669"/>
    <property type="project" value="InterPro"/>
</dbReference>
<dbReference type="Gene3D" id="3.30.450.20">
    <property type="entry name" value="PAS domain"/>
    <property type="match status" value="1"/>
</dbReference>
<dbReference type="SUPFAM" id="SSF55874">
    <property type="entry name" value="ATPase domain of HSP90 chaperone/DNA topoisomerase II/histidine kinase"/>
    <property type="match status" value="1"/>
</dbReference>
<dbReference type="InterPro" id="IPR005467">
    <property type="entry name" value="His_kinase_dom"/>
</dbReference>
<evidence type="ECO:0000259" key="7">
    <source>
        <dbReference type="PROSITE" id="PS50109"/>
    </source>
</evidence>
<dbReference type="PRINTS" id="PR00344">
    <property type="entry name" value="BCTRLSENSOR"/>
</dbReference>
<accession>A0AAP2W4R4</accession>
<dbReference type="InterPro" id="IPR003594">
    <property type="entry name" value="HATPase_dom"/>
</dbReference>
<dbReference type="SUPFAM" id="SSF55785">
    <property type="entry name" value="PYP-like sensor domain (PAS domain)"/>
    <property type="match status" value="1"/>
</dbReference>
<dbReference type="Pfam" id="PF00989">
    <property type="entry name" value="PAS"/>
    <property type="match status" value="1"/>
</dbReference>
<reference evidence="10 11" key="1">
    <citation type="submission" date="2017-11" db="EMBL/GenBank/DDBJ databases">
        <title>Isolation and Characterization of Family Methanocellaceae Species from Potential Methane Hydrate Area Offshore Southwestern Taiwan.</title>
        <authorList>
            <person name="Zhang W.-L."/>
            <person name="Chen W.-C."/>
            <person name="Lai M.-C."/>
            <person name="Chen S.-C."/>
        </authorList>
    </citation>
    <scope>NUCLEOTIDE SEQUENCE [LARGE SCALE GENOMIC DNA]</scope>
    <source>
        <strain evidence="10 11">CWC-04</strain>
    </source>
</reference>
<evidence type="ECO:0000313" key="11">
    <source>
        <dbReference type="Proteomes" id="UP001320159"/>
    </source>
</evidence>
<dbReference type="EMBL" id="PGCK01000001">
    <property type="protein sequence ID" value="MCD1293532.1"/>
    <property type="molecule type" value="Genomic_DNA"/>
</dbReference>
<dbReference type="PROSITE" id="PS50112">
    <property type="entry name" value="PAS"/>
    <property type="match status" value="1"/>
</dbReference>
<keyword evidence="3" id="KW-0808">Transferase</keyword>
<comment type="caution">
    <text evidence="10">The sequence shown here is derived from an EMBL/GenBank/DDBJ whole genome shotgun (WGS) entry which is preliminary data.</text>
</comment>
<feature type="domain" description="PAS" evidence="8">
    <location>
        <begin position="274"/>
        <end position="324"/>
    </location>
</feature>
<evidence type="ECO:0000256" key="6">
    <source>
        <dbReference type="SAM" id="Phobius"/>
    </source>
</evidence>
<evidence type="ECO:0000256" key="5">
    <source>
        <dbReference type="ARBA" id="ARBA00023012"/>
    </source>
</evidence>
<keyword evidence="4" id="KW-0418">Kinase</keyword>
<dbReference type="CDD" id="cd00075">
    <property type="entry name" value="HATPase"/>
    <property type="match status" value="1"/>
</dbReference>
<dbReference type="CDD" id="cd00130">
    <property type="entry name" value="PAS"/>
    <property type="match status" value="1"/>
</dbReference>
<dbReference type="RefSeq" id="WP_230739461.1">
    <property type="nucleotide sequence ID" value="NZ_PGCK01000001.1"/>
</dbReference>
<feature type="transmembrane region" description="Helical" evidence="6">
    <location>
        <begin position="12"/>
        <end position="31"/>
    </location>
</feature>
<dbReference type="InterPro" id="IPR000014">
    <property type="entry name" value="PAS"/>
</dbReference>
<protein>
    <recommendedName>
        <fullName evidence="2">histidine kinase</fullName>
        <ecNumber evidence="2">2.7.13.3</ecNumber>
    </recommendedName>
</protein>
<dbReference type="EC" id="2.7.13.3" evidence="2"/>
<dbReference type="PANTHER" id="PTHR43711:SF1">
    <property type="entry name" value="HISTIDINE KINASE 1"/>
    <property type="match status" value="1"/>
</dbReference>
<comment type="catalytic activity">
    <reaction evidence="1">
        <text>ATP + protein L-histidine = ADP + protein N-phospho-L-histidine.</text>
        <dbReference type="EC" id="2.7.13.3"/>
    </reaction>
</comment>
<dbReference type="GO" id="GO:0000160">
    <property type="term" value="P:phosphorelay signal transduction system"/>
    <property type="evidence" value="ECO:0007669"/>
    <property type="project" value="UniProtKB-KW"/>
</dbReference>
<dbReference type="InterPro" id="IPR004358">
    <property type="entry name" value="Sig_transdc_His_kin-like_C"/>
</dbReference>
<feature type="transmembrane region" description="Helical" evidence="6">
    <location>
        <begin position="196"/>
        <end position="223"/>
    </location>
</feature>
<evidence type="ECO:0000259" key="9">
    <source>
        <dbReference type="PROSITE" id="PS50113"/>
    </source>
</evidence>
<dbReference type="SMART" id="SM00091">
    <property type="entry name" value="PAS"/>
    <property type="match status" value="1"/>
</dbReference>
<evidence type="ECO:0000256" key="1">
    <source>
        <dbReference type="ARBA" id="ARBA00000085"/>
    </source>
</evidence>
<feature type="transmembrane region" description="Helical" evidence="6">
    <location>
        <begin position="140"/>
        <end position="159"/>
    </location>
</feature>
<dbReference type="Gene3D" id="3.30.565.10">
    <property type="entry name" value="Histidine kinase-like ATPase, C-terminal domain"/>
    <property type="match status" value="1"/>
</dbReference>
<name>A0AAP2W4R4_9EURY</name>
<feature type="transmembrane region" description="Helical" evidence="6">
    <location>
        <begin position="165"/>
        <end position="184"/>
    </location>
</feature>
<dbReference type="PANTHER" id="PTHR43711">
    <property type="entry name" value="TWO-COMPONENT HISTIDINE KINASE"/>
    <property type="match status" value="1"/>
</dbReference>
<dbReference type="AlphaFoldDB" id="A0AAP2W4R4"/>
<proteinExistence type="predicted"/>